<sequence length="722" mass="78862">MGVRTALPTRHNLGLLGIILLLAYLGAVHEMGKKTGLRVPATPAGNASQQVAKPMPSAKDLNPDAKNAQVETAKKAAADAPKPRISSGFVPPHLRRAIKKPAEQTDEAKAQADPISETPPPAEQDTSSGNVPTPTPVRVRSPSPVKAQDDIEITRASSRPRSKDDLETLRAPAPKISGALGDSQPPSAPEWNSMFWQRVIKPLWGNILEEYDDAVKQIVFLTQHYTSNSEEWEEILKNGTPSPEKIAQITCNTFIKLEEKEEKDMKSQFEKMKLSTEKAEGGNSVPSLEPWLSCDVPDAMISDWAGKLQESHRHCLMEGLKDRVRQEKDARQTRLLYDRISLLSHGTKGGQGNPAPVKQSSRNTNDRHTETTSLLVDIAGPGTPNNQWAQGEGKKLSPLSRFMEEYGKDFVSENIVMSESTGEKVEITPPVVASAAEATASKALEDRENRFIRPSIPSASADPPATFAQGPAVSSKPKDASAERREKEKAERMAQIAREFEQRKTVAKAPTGKQGTDDFRESAMKNIQKNVTKHADLLDLSSGEALNKKGRLEGTPLKDIIAGKATVGDASGKDKKSKAIEGQSILDQQSEDKLKAILESNNLLDLSELVASQVPLSAEDLARVRAQNREMAPKLAVTDPWRLHVELEPKAPGSKPIVITLHCTDNMPLDFIKGLREILGAKQFAEVAKSEGFRKAVVKITGKFYEKMARQWGAQFAYGLAG</sequence>
<feature type="compositionally biased region" description="Basic and acidic residues" evidence="1">
    <location>
        <begin position="100"/>
        <end position="110"/>
    </location>
</feature>
<protein>
    <submittedName>
        <fullName evidence="3">Uncharacterized protein</fullName>
    </submittedName>
</protein>
<evidence type="ECO:0000256" key="1">
    <source>
        <dbReference type="SAM" id="MobiDB-lite"/>
    </source>
</evidence>
<feature type="signal peptide" evidence="2">
    <location>
        <begin position="1"/>
        <end position="27"/>
    </location>
</feature>
<comment type="caution">
    <text evidence="3">The sequence shown here is derived from an EMBL/GenBank/DDBJ whole genome shotgun (WGS) entry which is preliminary data.</text>
</comment>
<reference evidence="3 4" key="1">
    <citation type="submission" date="2019-10" db="EMBL/GenBank/DDBJ databases">
        <authorList>
            <person name="Palmer J.M."/>
        </authorList>
    </citation>
    <scope>NUCLEOTIDE SEQUENCE [LARGE SCALE GENOMIC DNA]</scope>
    <source>
        <strain evidence="3 4">TWF696</strain>
    </source>
</reference>
<dbReference type="AlphaFoldDB" id="A0AAV9VAJ0"/>
<evidence type="ECO:0000313" key="4">
    <source>
        <dbReference type="Proteomes" id="UP001375240"/>
    </source>
</evidence>
<name>A0AAV9VAJ0_9PEZI</name>
<organism evidence="3 4">
    <name type="scientific">Orbilia brochopaga</name>
    <dbReference type="NCBI Taxonomy" id="3140254"/>
    <lineage>
        <taxon>Eukaryota</taxon>
        <taxon>Fungi</taxon>
        <taxon>Dikarya</taxon>
        <taxon>Ascomycota</taxon>
        <taxon>Pezizomycotina</taxon>
        <taxon>Orbiliomycetes</taxon>
        <taxon>Orbiliales</taxon>
        <taxon>Orbiliaceae</taxon>
        <taxon>Orbilia</taxon>
    </lineage>
</organism>
<gene>
    <name evidence="3" type="ORF">TWF696_000033</name>
</gene>
<feature type="compositionally biased region" description="Low complexity" evidence="1">
    <location>
        <begin position="136"/>
        <end position="145"/>
    </location>
</feature>
<feature type="compositionally biased region" description="Low complexity" evidence="1">
    <location>
        <begin position="454"/>
        <end position="465"/>
    </location>
</feature>
<feature type="region of interest" description="Disordered" evidence="1">
    <location>
        <begin position="39"/>
        <end position="187"/>
    </location>
</feature>
<feature type="compositionally biased region" description="Basic and acidic residues" evidence="1">
    <location>
        <begin position="476"/>
        <end position="491"/>
    </location>
</feature>
<dbReference type="Proteomes" id="UP001375240">
    <property type="component" value="Unassembled WGS sequence"/>
</dbReference>
<feature type="region of interest" description="Disordered" evidence="1">
    <location>
        <begin position="344"/>
        <end position="368"/>
    </location>
</feature>
<accession>A0AAV9VAJ0</accession>
<keyword evidence="2" id="KW-0732">Signal</keyword>
<feature type="chain" id="PRO_5043597621" evidence="2">
    <location>
        <begin position="28"/>
        <end position="722"/>
    </location>
</feature>
<proteinExistence type="predicted"/>
<evidence type="ECO:0000313" key="3">
    <source>
        <dbReference type="EMBL" id="KAK6358853.1"/>
    </source>
</evidence>
<evidence type="ECO:0000256" key="2">
    <source>
        <dbReference type="SAM" id="SignalP"/>
    </source>
</evidence>
<keyword evidence="4" id="KW-1185">Reference proteome</keyword>
<feature type="region of interest" description="Disordered" evidence="1">
    <location>
        <begin position="454"/>
        <end position="491"/>
    </location>
</feature>
<dbReference type="EMBL" id="JAVHNQ010000001">
    <property type="protein sequence ID" value="KAK6358853.1"/>
    <property type="molecule type" value="Genomic_DNA"/>
</dbReference>